<protein>
    <submittedName>
        <fullName evidence="1">Uncharacterized protein</fullName>
    </submittedName>
</protein>
<dbReference type="AlphaFoldDB" id="A0AAW2WZG3"/>
<evidence type="ECO:0000313" key="1">
    <source>
        <dbReference type="EMBL" id="KAL0445410.1"/>
    </source>
</evidence>
<accession>A0AAW2WZG3</accession>
<gene>
    <name evidence="1" type="ORF">Slati_2263700</name>
</gene>
<organism evidence="1">
    <name type="scientific">Sesamum latifolium</name>
    <dbReference type="NCBI Taxonomy" id="2727402"/>
    <lineage>
        <taxon>Eukaryota</taxon>
        <taxon>Viridiplantae</taxon>
        <taxon>Streptophyta</taxon>
        <taxon>Embryophyta</taxon>
        <taxon>Tracheophyta</taxon>
        <taxon>Spermatophyta</taxon>
        <taxon>Magnoliopsida</taxon>
        <taxon>eudicotyledons</taxon>
        <taxon>Gunneridae</taxon>
        <taxon>Pentapetalae</taxon>
        <taxon>asterids</taxon>
        <taxon>lamiids</taxon>
        <taxon>Lamiales</taxon>
        <taxon>Pedaliaceae</taxon>
        <taxon>Sesamum</taxon>
    </lineage>
</organism>
<name>A0AAW2WZG3_9LAMI</name>
<reference evidence="1" key="2">
    <citation type="journal article" date="2024" name="Plant">
        <title>Genomic evolution and insights into agronomic trait innovations of Sesamum species.</title>
        <authorList>
            <person name="Miao H."/>
            <person name="Wang L."/>
            <person name="Qu L."/>
            <person name="Liu H."/>
            <person name="Sun Y."/>
            <person name="Le M."/>
            <person name="Wang Q."/>
            <person name="Wei S."/>
            <person name="Zheng Y."/>
            <person name="Lin W."/>
            <person name="Duan Y."/>
            <person name="Cao H."/>
            <person name="Xiong S."/>
            <person name="Wang X."/>
            <person name="Wei L."/>
            <person name="Li C."/>
            <person name="Ma Q."/>
            <person name="Ju M."/>
            <person name="Zhao R."/>
            <person name="Li G."/>
            <person name="Mu C."/>
            <person name="Tian Q."/>
            <person name="Mei H."/>
            <person name="Zhang T."/>
            <person name="Gao T."/>
            <person name="Zhang H."/>
        </authorList>
    </citation>
    <scope>NUCLEOTIDE SEQUENCE</scope>
    <source>
        <strain evidence="1">KEN1</strain>
    </source>
</reference>
<dbReference type="EMBL" id="JACGWN010000007">
    <property type="protein sequence ID" value="KAL0445410.1"/>
    <property type="molecule type" value="Genomic_DNA"/>
</dbReference>
<comment type="caution">
    <text evidence="1">The sequence shown here is derived from an EMBL/GenBank/DDBJ whole genome shotgun (WGS) entry which is preliminary data.</text>
</comment>
<reference evidence="1" key="1">
    <citation type="submission" date="2020-06" db="EMBL/GenBank/DDBJ databases">
        <authorList>
            <person name="Li T."/>
            <person name="Hu X."/>
            <person name="Zhang T."/>
            <person name="Song X."/>
            <person name="Zhang H."/>
            <person name="Dai N."/>
            <person name="Sheng W."/>
            <person name="Hou X."/>
            <person name="Wei L."/>
        </authorList>
    </citation>
    <scope>NUCLEOTIDE SEQUENCE</scope>
    <source>
        <strain evidence="1">KEN1</strain>
        <tissue evidence="1">Leaf</tissue>
    </source>
</reference>
<sequence length="67" mass="7147">MRGMPAWGQGLLVKDVCLGTGLNFCEGCLPRDTAYFLRGMPAWGQGLLVKDACLGTGLEGCLSRDRA</sequence>
<proteinExistence type="predicted"/>